<name>A0A542XXJ6_9MICO</name>
<dbReference type="OrthoDB" id="9800754at2"/>
<dbReference type="GO" id="GO:0005737">
    <property type="term" value="C:cytoplasm"/>
    <property type="evidence" value="ECO:0007669"/>
    <property type="project" value="UniProtKB-SubCell"/>
</dbReference>
<dbReference type="STRING" id="55969.SD72_05255"/>
<evidence type="ECO:0000259" key="4">
    <source>
        <dbReference type="Pfam" id="PF00561"/>
    </source>
</evidence>
<dbReference type="Pfam" id="PF00561">
    <property type="entry name" value="Abhydrolase_1"/>
    <property type="match status" value="1"/>
</dbReference>
<dbReference type="EC" id="2.3.1.31" evidence="2"/>
<reference evidence="5 6" key="1">
    <citation type="submission" date="2019-06" db="EMBL/GenBank/DDBJ databases">
        <title>Sequencing the genomes of 1000 actinobacteria strains.</title>
        <authorList>
            <person name="Klenk H.-P."/>
        </authorList>
    </citation>
    <scope>NUCLEOTIDE SEQUENCE [LARGE SCALE GENOMIC DNA]</scope>
    <source>
        <strain evidence="5 6">DSM 8803</strain>
    </source>
</reference>
<dbReference type="InterPro" id="IPR029058">
    <property type="entry name" value="AB_hydrolase_fold"/>
</dbReference>
<dbReference type="NCBIfam" id="TIGR01392">
    <property type="entry name" value="homoserO_Ac_trn"/>
    <property type="match status" value="1"/>
</dbReference>
<dbReference type="InterPro" id="IPR000073">
    <property type="entry name" value="AB_hydrolase_1"/>
</dbReference>
<comment type="subcellular location">
    <subcellularLocation>
        <location evidence="2">Cytoplasm</location>
    </subcellularLocation>
</comment>
<keyword evidence="2" id="KW-0012">Acyltransferase</keyword>
<dbReference type="RefSeq" id="WP_141888559.1">
    <property type="nucleotide sequence ID" value="NZ_BAAAUY010000023.1"/>
</dbReference>
<evidence type="ECO:0000313" key="6">
    <source>
        <dbReference type="Proteomes" id="UP000319094"/>
    </source>
</evidence>
<dbReference type="SUPFAM" id="SSF53474">
    <property type="entry name" value="alpha/beta-Hydrolases"/>
    <property type="match status" value="1"/>
</dbReference>
<dbReference type="GO" id="GO:0004414">
    <property type="term" value="F:homoserine O-acetyltransferase activity"/>
    <property type="evidence" value="ECO:0007669"/>
    <property type="project" value="UniProtKB-UniRule"/>
</dbReference>
<feature type="active site" description="Nucleophile" evidence="2 3">
    <location>
        <position position="182"/>
    </location>
</feature>
<comment type="caution">
    <text evidence="2">Lacks conserved residue(s) required for the propagation of feature annotation.</text>
</comment>
<comment type="pathway">
    <text evidence="2">Amino-acid biosynthesis; L-methionine biosynthesis via de novo pathway; O-acetyl-L-homoserine from L-homoserine: step 1/1.</text>
</comment>
<dbReference type="PIRSF" id="PIRSF000443">
    <property type="entry name" value="Homoser_Ac_trans"/>
    <property type="match status" value="1"/>
</dbReference>
<comment type="caution">
    <text evidence="5">The sequence shown here is derived from an EMBL/GenBank/DDBJ whole genome shotgun (WGS) entry which is preliminary data.</text>
</comment>
<protein>
    <recommendedName>
        <fullName evidence="2">Homoserine O-acetyltransferase</fullName>
        <shortName evidence="2">HAT</shortName>
        <ecNumber evidence="2">2.3.1.31</ecNumber>
    </recommendedName>
    <alternativeName>
        <fullName evidence="2">Homoserine transacetylase</fullName>
        <shortName evidence="2">HTA</shortName>
    </alternativeName>
</protein>
<dbReference type="PANTHER" id="PTHR32268">
    <property type="entry name" value="HOMOSERINE O-ACETYLTRANSFERASE"/>
    <property type="match status" value="1"/>
</dbReference>
<dbReference type="PANTHER" id="PTHR32268:SF11">
    <property type="entry name" value="HOMOSERINE O-ACETYLTRANSFERASE"/>
    <property type="match status" value="1"/>
</dbReference>
<dbReference type="AlphaFoldDB" id="A0A542XXJ6"/>
<dbReference type="Gene3D" id="3.40.50.1820">
    <property type="entry name" value="alpha/beta hydrolase"/>
    <property type="match status" value="1"/>
</dbReference>
<feature type="binding site" evidence="2">
    <location>
        <position position="382"/>
    </location>
    <ligand>
        <name>substrate</name>
    </ligand>
</feature>
<keyword evidence="2" id="KW-0028">Amino-acid biosynthesis</keyword>
<dbReference type="InterPro" id="IPR008220">
    <property type="entry name" value="HAT_MetX-like"/>
</dbReference>
<keyword evidence="2" id="KW-0486">Methionine biosynthesis</keyword>
<comment type="subunit">
    <text evidence="2">Homodimer.</text>
</comment>
<comment type="function">
    <text evidence="2">Transfers an acetyl group from acetyl-CoA to L-homoserine, forming acetyl-L-homoserine.</text>
</comment>
<organism evidence="5 6">
    <name type="scientific">Leucobacter komagatae</name>
    <dbReference type="NCBI Taxonomy" id="55969"/>
    <lineage>
        <taxon>Bacteria</taxon>
        <taxon>Bacillati</taxon>
        <taxon>Actinomycetota</taxon>
        <taxon>Actinomycetes</taxon>
        <taxon>Micrococcales</taxon>
        <taxon>Microbacteriaceae</taxon>
        <taxon>Leucobacter</taxon>
    </lineage>
</organism>
<dbReference type="GO" id="GO:0009086">
    <property type="term" value="P:methionine biosynthetic process"/>
    <property type="evidence" value="ECO:0007669"/>
    <property type="project" value="UniProtKB-UniRule"/>
</dbReference>
<dbReference type="NCBIfam" id="NF001209">
    <property type="entry name" value="PRK00175.1"/>
    <property type="match status" value="1"/>
</dbReference>
<dbReference type="Proteomes" id="UP000319094">
    <property type="component" value="Unassembled WGS sequence"/>
</dbReference>
<dbReference type="UniPathway" id="UPA00051">
    <property type="reaction ID" value="UER00074"/>
</dbReference>
<comment type="similarity">
    <text evidence="2">Belongs to the AB hydrolase superfamily. MetX family.</text>
</comment>
<comment type="catalytic activity">
    <reaction evidence="2">
        <text>L-homoserine + acetyl-CoA = O-acetyl-L-homoserine + CoA</text>
        <dbReference type="Rhea" id="RHEA:13701"/>
        <dbReference type="ChEBI" id="CHEBI:57287"/>
        <dbReference type="ChEBI" id="CHEBI:57288"/>
        <dbReference type="ChEBI" id="CHEBI:57476"/>
        <dbReference type="ChEBI" id="CHEBI:57716"/>
        <dbReference type="EC" id="2.3.1.31"/>
    </reaction>
</comment>
<gene>
    <name evidence="2" type="primary">metXA</name>
    <name evidence="5" type="ORF">FB468_3078</name>
</gene>
<dbReference type="GO" id="GO:0009092">
    <property type="term" value="P:homoserine metabolic process"/>
    <property type="evidence" value="ECO:0007669"/>
    <property type="project" value="TreeGrafter"/>
</dbReference>
<evidence type="ECO:0000313" key="5">
    <source>
        <dbReference type="EMBL" id="TQL40557.1"/>
    </source>
</evidence>
<keyword evidence="6" id="KW-1185">Reference proteome</keyword>
<evidence type="ECO:0000256" key="3">
    <source>
        <dbReference type="PIRSR" id="PIRSR000443-1"/>
    </source>
</evidence>
<evidence type="ECO:0000256" key="2">
    <source>
        <dbReference type="HAMAP-Rule" id="MF_00296"/>
    </source>
</evidence>
<proteinExistence type="inferred from homology"/>
<sequence>MDWQTPEDSFPTDFITDAQLRALMGRPPISGGWRDGDPVGNRQFMPIGTLTTEAGEELPHVRIAYETFGELNEARDNAILVFHALTGDSHLVGSATAGHPTDGWWSEIVGPGRPLDTDTYCIIAPNVLGGCQGTTGPGSLAQDHREWGARFPFLTIRDQVSAVARFADELGIGRFAAVIGGSMGGMHALEWGIMHRDRTARLAVIAAPPVTTADQIGLNLVQLEAIRSDPSYHGGDYYDAPDGIGPHHGLATARRLALLNYRSNTELDERFGRSWQSAVSPLGGGGRFAVESYLDFHGNKFTRRFDANSYVTLVQAMNSHDVGRGRGGVRAALQTLDLPLLVLGIPSDRLFTIDGQDEIARHSPGSLDGTAATRIDSPYGHDSFLIEFEMVGAQLTRLLAL</sequence>
<feature type="active site" evidence="2 3">
    <location>
        <position position="348"/>
    </location>
</feature>
<accession>A0A542XXJ6</accession>
<feature type="active site" evidence="2 3">
    <location>
        <position position="381"/>
    </location>
</feature>
<feature type="binding site" evidence="2">
    <location>
        <position position="254"/>
    </location>
    <ligand>
        <name>substrate</name>
    </ligand>
</feature>
<keyword evidence="1 2" id="KW-0808">Transferase</keyword>
<dbReference type="HAMAP" id="MF_00296">
    <property type="entry name" value="MetX_acyltransf"/>
    <property type="match status" value="1"/>
</dbReference>
<feature type="domain" description="AB hydrolase-1" evidence="4">
    <location>
        <begin position="77"/>
        <end position="386"/>
    </location>
</feature>
<dbReference type="EMBL" id="VFON01000002">
    <property type="protein sequence ID" value="TQL40557.1"/>
    <property type="molecule type" value="Genomic_DNA"/>
</dbReference>
<evidence type="ECO:0000256" key="1">
    <source>
        <dbReference type="ARBA" id="ARBA00022679"/>
    </source>
</evidence>
<keyword evidence="2" id="KW-0963">Cytoplasm</keyword>